<evidence type="ECO:0000313" key="4">
    <source>
        <dbReference type="EMBL" id="MBB6626608.1"/>
    </source>
</evidence>
<dbReference type="Pfam" id="PF00293">
    <property type="entry name" value="NUDIX"/>
    <property type="match status" value="1"/>
</dbReference>
<reference evidence="4 5" key="1">
    <citation type="submission" date="2020-08" db="EMBL/GenBank/DDBJ databases">
        <authorList>
            <person name="Seo M.-J."/>
        </authorList>
    </citation>
    <scope>NUCLEOTIDE SEQUENCE [LARGE SCALE GENOMIC DNA]</scope>
    <source>
        <strain evidence="4 5">KIGAM211</strain>
    </source>
</reference>
<dbReference type="PANTHER" id="PTHR11839">
    <property type="entry name" value="UDP/ADP-SUGAR PYROPHOSPHATASE"/>
    <property type="match status" value="1"/>
</dbReference>
<proteinExistence type="predicted"/>
<dbReference type="Gene3D" id="3.90.79.10">
    <property type="entry name" value="Nucleoside Triphosphate Pyrophosphohydrolase"/>
    <property type="match status" value="1"/>
</dbReference>
<dbReference type="RefSeq" id="WP_185251861.1">
    <property type="nucleotide sequence ID" value="NZ_JACKXE010000001.1"/>
</dbReference>
<dbReference type="Proteomes" id="UP000523955">
    <property type="component" value="Unassembled WGS sequence"/>
</dbReference>
<evidence type="ECO:0000256" key="2">
    <source>
        <dbReference type="ARBA" id="ARBA00022801"/>
    </source>
</evidence>
<dbReference type="GO" id="GO:0006753">
    <property type="term" value="P:nucleoside phosphate metabolic process"/>
    <property type="evidence" value="ECO:0007669"/>
    <property type="project" value="TreeGrafter"/>
</dbReference>
<dbReference type="PANTHER" id="PTHR11839:SF18">
    <property type="entry name" value="NUDIX HYDROLASE DOMAIN-CONTAINING PROTEIN"/>
    <property type="match status" value="1"/>
</dbReference>
<feature type="domain" description="Nudix hydrolase" evidence="3">
    <location>
        <begin position="40"/>
        <end position="170"/>
    </location>
</feature>
<organism evidence="4 5">
    <name type="scientific">Nocardioides luti</name>
    <dbReference type="NCBI Taxonomy" id="2761101"/>
    <lineage>
        <taxon>Bacteria</taxon>
        <taxon>Bacillati</taxon>
        <taxon>Actinomycetota</taxon>
        <taxon>Actinomycetes</taxon>
        <taxon>Propionibacteriales</taxon>
        <taxon>Nocardioidaceae</taxon>
        <taxon>Nocardioides</taxon>
    </lineage>
</organism>
<dbReference type="CDD" id="cd24161">
    <property type="entry name" value="NUDIX_ADPRase_Ndx2"/>
    <property type="match status" value="1"/>
</dbReference>
<comment type="caution">
    <text evidence="4">The sequence shown here is derived from an EMBL/GenBank/DDBJ whole genome shotgun (WGS) entry which is preliminary data.</text>
</comment>
<dbReference type="InterPro" id="IPR015797">
    <property type="entry name" value="NUDIX_hydrolase-like_dom_sf"/>
</dbReference>
<dbReference type="PROSITE" id="PS51462">
    <property type="entry name" value="NUDIX"/>
    <property type="match status" value="1"/>
</dbReference>
<evidence type="ECO:0000259" key="3">
    <source>
        <dbReference type="PROSITE" id="PS51462"/>
    </source>
</evidence>
<keyword evidence="5" id="KW-1185">Reference proteome</keyword>
<dbReference type="AlphaFoldDB" id="A0A7X0VAY7"/>
<protein>
    <submittedName>
        <fullName evidence="4">NUDIX hydrolase</fullName>
    </submittedName>
</protein>
<name>A0A7X0VAY7_9ACTN</name>
<evidence type="ECO:0000313" key="5">
    <source>
        <dbReference type="Proteomes" id="UP000523955"/>
    </source>
</evidence>
<dbReference type="GO" id="GO:0005829">
    <property type="term" value="C:cytosol"/>
    <property type="evidence" value="ECO:0007669"/>
    <property type="project" value="TreeGrafter"/>
</dbReference>
<evidence type="ECO:0000256" key="1">
    <source>
        <dbReference type="ARBA" id="ARBA00001946"/>
    </source>
</evidence>
<dbReference type="GO" id="GO:0016787">
    <property type="term" value="F:hydrolase activity"/>
    <property type="evidence" value="ECO:0007669"/>
    <property type="project" value="UniProtKB-KW"/>
</dbReference>
<dbReference type="InterPro" id="IPR000086">
    <property type="entry name" value="NUDIX_hydrolase_dom"/>
</dbReference>
<accession>A0A7X0VAY7</accession>
<keyword evidence="2 4" id="KW-0378">Hydrolase</keyword>
<sequence length="182" mass="19366">MTGWQTHATRTAYDNHWIRVREDDVTRPDGSAGVYGVVEMKHPAVFVVPVTAAGEVLLVRLHRYPIDRESIEVPAGGSDGEDPLAAAQRELLEETGRTASSWTRLGQFFALNGVANARADVFLARGLTGLEDVGHGAADEGISEVLVVPWAEAMGLVRSGAIHDSEAIAALMLAGLELGLIA</sequence>
<dbReference type="GO" id="GO:0019693">
    <property type="term" value="P:ribose phosphate metabolic process"/>
    <property type="evidence" value="ECO:0007669"/>
    <property type="project" value="TreeGrafter"/>
</dbReference>
<comment type="cofactor">
    <cofactor evidence="1">
        <name>Mg(2+)</name>
        <dbReference type="ChEBI" id="CHEBI:18420"/>
    </cofactor>
</comment>
<gene>
    <name evidence="4" type="ORF">H5V45_04645</name>
</gene>
<dbReference type="EMBL" id="JACKXE010000001">
    <property type="protein sequence ID" value="MBB6626608.1"/>
    <property type="molecule type" value="Genomic_DNA"/>
</dbReference>
<dbReference type="SUPFAM" id="SSF55811">
    <property type="entry name" value="Nudix"/>
    <property type="match status" value="1"/>
</dbReference>